<dbReference type="InParanoid" id="G3U0Z3"/>
<dbReference type="AlphaFoldDB" id="G3U0Z3"/>
<evidence type="ECO:0000313" key="6">
    <source>
        <dbReference type="Ensembl" id="ENSLAFP00000021501.1"/>
    </source>
</evidence>
<reference evidence="6" key="2">
    <citation type="submission" date="2025-08" db="UniProtKB">
        <authorList>
            <consortium name="Ensembl"/>
        </authorList>
    </citation>
    <scope>IDENTIFICATION</scope>
    <source>
        <strain evidence="6">Isolate ISIS603380</strain>
    </source>
</reference>
<evidence type="ECO:0000313" key="7">
    <source>
        <dbReference type="Proteomes" id="UP000007646"/>
    </source>
</evidence>
<evidence type="ECO:0000256" key="4">
    <source>
        <dbReference type="ARBA" id="ARBA00046124"/>
    </source>
</evidence>
<dbReference type="STRING" id="9785.ENSLAFP00000021501"/>
<dbReference type="Gene3D" id="1.20.1260.60">
    <property type="entry name" value="Vacuolar protein sorting-associated protein Ist1"/>
    <property type="match status" value="1"/>
</dbReference>
<reference evidence="6" key="3">
    <citation type="submission" date="2025-09" db="UniProtKB">
        <authorList>
            <consortium name="Ensembl"/>
        </authorList>
    </citation>
    <scope>IDENTIFICATION</scope>
    <source>
        <strain evidence="6">Isolate ISIS603380</strain>
    </source>
</reference>
<dbReference type="HOGENOM" id="CLU_037652_0_0_1"/>
<dbReference type="FunFam" id="1.20.1260.60:FF:000002">
    <property type="entry name" value="Vacuolar protein sorting-associated protein IST1"/>
    <property type="match status" value="1"/>
</dbReference>
<dbReference type="InterPro" id="IPR005061">
    <property type="entry name" value="Ist1"/>
</dbReference>
<keyword evidence="7" id="KW-1185">Reference proteome</keyword>
<dbReference type="InterPro" id="IPR042277">
    <property type="entry name" value="IST1-like"/>
</dbReference>
<comment type="subunit">
    <text evidence="5">Interacts with CHMP1A, CHMP1B, VPS4A and VTA1. Interacts with SPAST, STAMBP, and USP8. May interact with VPS37B. May associate with the ESCRT-I complex. Interacts with MITD1, in competition with VSP4. Interacts with SPART (via MIT domain); leading to the recruitment of SPART to midbodies. Interacts with SPAST.</text>
</comment>
<dbReference type="GeneTree" id="ENSGT00390000007453"/>
<comment type="function">
    <text evidence="4">ESCRT-III-like protein involved in cytokinesis, nuclear envelope reassembly and endosomal tubulation. Is required for efficient abscission during cytokinesis. Involved in recruiting VPS4A and/or VPS4B to the midbody of dividing cells. During late anaphase, involved in nuclear envelope reassembly and mitotic spindle disassembly together with the ESCRT-III complex: IST1 acts by mediating the recruitment of SPAST to the nuclear membrane, leading to microtubule severing. Recruited to the reforming nuclear envelope (NE) during anaphase by LEMD2. Regulates early endosomal tubulation together with the ESCRT-III complex by mediating the recruitment of SPAST.</text>
</comment>
<reference evidence="6 7" key="1">
    <citation type="submission" date="2009-06" db="EMBL/GenBank/DDBJ databases">
        <title>The Genome Sequence of Loxodonta africana (African elephant).</title>
        <authorList>
            <person name="Di Palma F."/>
            <person name="Heiman D."/>
            <person name="Young S."/>
            <person name="Johnson J."/>
            <person name="Lander E.S."/>
            <person name="Lindblad-Toh K."/>
        </authorList>
    </citation>
    <scope>NUCLEOTIDE SEQUENCE [LARGE SCALE GENOMIC DNA]</scope>
    <source>
        <strain evidence="6 7">Isolate ISIS603380</strain>
    </source>
</reference>
<dbReference type="Proteomes" id="UP000007646">
    <property type="component" value="Unassembled WGS sequence"/>
</dbReference>
<accession>G3U0Z3</accession>
<protein>
    <recommendedName>
        <fullName evidence="2">IST1 homolog</fullName>
    </recommendedName>
    <alternativeName>
        <fullName evidence="3">Charged multivesicular body protein 8</fullName>
    </alternativeName>
</protein>
<evidence type="ECO:0000256" key="5">
    <source>
        <dbReference type="ARBA" id="ARBA00046920"/>
    </source>
</evidence>
<dbReference type="eggNOG" id="KOG2027">
    <property type="taxonomic scope" value="Eukaryota"/>
</dbReference>
<name>G3U0Z3_LOXAF</name>
<dbReference type="PANTHER" id="PTHR12161:SF5">
    <property type="entry name" value="IST1 HOMOLOG"/>
    <property type="match status" value="1"/>
</dbReference>
<proteinExistence type="inferred from homology"/>
<organism evidence="6 7">
    <name type="scientific">Loxodonta africana</name>
    <name type="common">African elephant</name>
    <dbReference type="NCBI Taxonomy" id="9785"/>
    <lineage>
        <taxon>Eukaryota</taxon>
        <taxon>Metazoa</taxon>
        <taxon>Chordata</taxon>
        <taxon>Craniata</taxon>
        <taxon>Vertebrata</taxon>
        <taxon>Euteleostomi</taxon>
        <taxon>Mammalia</taxon>
        <taxon>Eutheria</taxon>
        <taxon>Afrotheria</taxon>
        <taxon>Proboscidea</taxon>
        <taxon>Elephantidae</taxon>
        <taxon>Loxodonta</taxon>
    </lineage>
</organism>
<dbReference type="GO" id="GO:0015031">
    <property type="term" value="P:protein transport"/>
    <property type="evidence" value="ECO:0007669"/>
    <property type="project" value="InterPro"/>
</dbReference>
<evidence type="ECO:0000256" key="3">
    <source>
        <dbReference type="ARBA" id="ARBA00032374"/>
    </source>
</evidence>
<dbReference type="PANTHER" id="PTHR12161">
    <property type="entry name" value="IST1 FAMILY MEMBER"/>
    <property type="match status" value="1"/>
</dbReference>
<dbReference type="Pfam" id="PF03398">
    <property type="entry name" value="Ist1"/>
    <property type="match status" value="1"/>
</dbReference>
<sequence>MFSSGFKADCLQVHLQLVASHLKLPEKKKTRISKQAQKKIPYYLAAGKDERARIQVEHIIREDFLLEAMEILELFCDLLLAWFTLIQATKELDSGLAESVSTLIWGALLLQAEVPELKIISNQLCAKYSQECAQLCRTYEIGTVSSWLMCKLNMDTLPQALVEQYLIQIAKNYNVPYKSTITAEAPADLVSTEFTEDLKKDALGRGGGTVAGTGDLPGALLIAAPGLLPVPSAACSIFIPKKKDFLGSCTKPQVTEEARRVITPLISRKHKKTKQNSSKQEGNLTVIKLTLVNYKSGLYGKSESRTKIGFDKFMLPDLPHVELQASSSIDPYDSEEVDFEDLNRRLEMLRKKK</sequence>
<dbReference type="OMA" id="CQTNEIG"/>
<evidence type="ECO:0000256" key="2">
    <source>
        <dbReference type="ARBA" id="ARBA00014513"/>
    </source>
</evidence>
<evidence type="ECO:0000256" key="1">
    <source>
        <dbReference type="ARBA" id="ARBA00005536"/>
    </source>
</evidence>
<comment type="similarity">
    <text evidence="1">Belongs to the IST1 family.</text>
</comment>
<dbReference type="Ensembl" id="ENSLAFT00000034261.1">
    <property type="protein sequence ID" value="ENSLAFP00000021501.1"/>
    <property type="gene ID" value="ENSLAFG00000026149.1"/>
</dbReference>